<dbReference type="EMBL" id="MU866088">
    <property type="protein sequence ID" value="KAK4181331.1"/>
    <property type="molecule type" value="Genomic_DNA"/>
</dbReference>
<dbReference type="PANTHER" id="PTHR15245:SF20">
    <property type="entry name" value="SYMPLEKIN"/>
    <property type="match status" value="1"/>
</dbReference>
<dbReference type="Pfam" id="PF11935">
    <property type="entry name" value="SYMPK_PTA1_N"/>
    <property type="match status" value="1"/>
</dbReference>
<keyword evidence="6" id="KW-1185">Reference proteome</keyword>
<gene>
    <name evidence="5" type="ORF">QBC36DRAFT_175544</name>
</gene>
<name>A0AAN6WGC3_9PEZI</name>
<dbReference type="InterPro" id="IPR021850">
    <property type="entry name" value="Symplekin/Pta1"/>
</dbReference>
<evidence type="ECO:0000313" key="6">
    <source>
        <dbReference type="Proteomes" id="UP001302321"/>
    </source>
</evidence>
<organism evidence="5 6">
    <name type="scientific">Triangularia setosa</name>
    <dbReference type="NCBI Taxonomy" id="2587417"/>
    <lineage>
        <taxon>Eukaryota</taxon>
        <taxon>Fungi</taxon>
        <taxon>Dikarya</taxon>
        <taxon>Ascomycota</taxon>
        <taxon>Pezizomycotina</taxon>
        <taxon>Sordariomycetes</taxon>
        <taxon>Sordariomycetidae</taxon>
        <taxon>Sordariales</taxon>
        <taxon>Podosporaceae</taxon>
        <taxon>Triangularia</taxon>
    </lineage>
</organism>
<dbReference type="InterPro" id="IPR032460">
    <property type="entry name" value="Symplekin/Pta1_N"/>
</dbReference>
<protein>
    <submittedName>
        <fullName evidence="5">Pre-tRNA-processing protein</fullName>
    </submittedName>
</protein>
<keyword evidence="2" id="KW-0507">mRNA processing</keyword>
<reference evidence="5" key="1">
    <citation type="journal article" date="2023" name="Mol. Phylogenet. Evol.">
        <title>Genome-scale phylogeny and comparative genomics of the fungal order Sordariales.</title>
        <authorList>
            <person name="Hensen N."/>
            <person name="Bonometti L."/>
            <person name="Westerberg I."/>
            <person name="Brannstrom I.O."/>
            <person name="Guillou S."/>
            <person name="Cros-Aarteil S."/>
            <person name="Calhoun S."/>
            <person name="Haridas S."/>
            <person name="Kuo A."/>
            <person name="Mondo S."/>
            <person name="Pangilinan J."/>
            <person name="Riley R."/>
            <person name="LaButti K."/>
            <person name="Andreopoulos B."/>
            <person name="Lipzen A."/>
            <person name="Chen C."/>
            <person name="Yan M."/>
            <person name="Daum C."/>
            <person name="Ng V."/>
            <person name="Clum A."/>
            <person name="Steindorff A."/>
            <person name="Ohm R.A."/>
            <person name="Martin F."/>
            <person name="Silar P."/>
            <person name="Natvig D.O."/>
            <person name="Lalanne C."/>
            <person name="Gautier V."/>
            <person name="Ament-Velasquez S.L."/>
            <person name="Kruys A."/>
            <person name="Hutchinson M.I."/>
            <person name="Powell A.J."/>
            <person name="Barry K."/>
            <person name="Miller A.N."/>
            <person name="Grigoriev I.V."/>
            <person name="Debuchy R."/>
            <person name="Gladieux P."/>
            <person name="Hiltunen Thoren M."/>
            <person name="Johannesson H."/>
        </authorList>
    </citation>
    <scope>NUCLEOTIDE SEQUENCE</scope>
    <source>
        <strain evidence="5">CBS 892.96</strain>
    </source>
</reference>
<dbReference type="AlphaFoldDB" id="A0AAN6WGC3"/>
<sequence>MASTPAVPIGEQLKQLQAARKLALENSAYYDRIVKGVLPVIGPTSSIELKRWGAEFLAESLATPVLSMRDKESLTLSVLDTLKSLLEGEQDDAIVLKASIAAAASAYPVVFRWIIHNSYHTEAWEQISAIKSRILRIWDGAPAPVRLSCIKFAQRVVLAQTTSNGQEAKYGGLDISLGMVPANHPLLDPRLMEAEATGLLDRMLGVLQDNSSDALLVDATLNCLSILIRTRPSTSNRIINCVLNFNPLKLANSPMTPKNKVLMKSMEKTTRMLMINILKRDPNNQHGGRIQQYVERLMRSRAEIFDEAGRKRQLADQAAAQYGDLKRQKMEGAVTAAPGPAAPVQPVVIPPLASGPQTLAAVFTLTDNPGLQAFDATNIPANLVAKIVARTLNTLDQNVLDFAVNGVRSRLHILQAAVVTAAAQYAAQGAAVQPAALNPATAPLGVEEDDDDYEPNLDAAEDTEQILNKLDNAPPETALDEYADPNAALGLGPFTLPPPPLIDADVASKLSSVAASRVFGPLSSLLTEGPGKKAKAGINRLAALSYDRDSWLTVVTRLATRSTFGLEEQQQPAVKAEEGGAVSRPPLASTFNNATREMLFTYILEDWRPRIEVAVAWLSEEWYNDQLTKRMGVQNAPLHYETWALRLLDGFMTFITAQDKVLTRFLAEIPELSRELLGRLKTLCGDPNTLGLAMTSLLYLVMMRPPVRELALDTVGRIWVEYEEARPLAAKYLSKWRPGWVEQQMQLQAAQAVAGGGNGAAIAA</sequence>
<comment type="caution">
    <text evidence="5">The sequence shown here is derived from an EMBL/GenBank/DDBJ whole genome shotgun (WGS) entry which is preliminary data.</text>
</comment>
<evidence type="ECO:0000313" key="5">
    <source>
        <dbReference type="EMBL" id="KAK4181331.1"/>
    </source>
</evidence>
<reference evidence="5" key="2">
    <citation type="submission" date="2023-05" db="EMBL/GenBank/DDBJ databases">
        <authorList>
            <consortium name="Lawrence Berkeley National Laboratory"/>
            <person name="Steindorff A."/>
            <person name="Hensen N."/>
            <person name="Bonometti L."/>
            <person name="Westerberg I."/>
            <person name="Brannstrom I.O."/>
            <person name="Guillou S."/>
            <person name="Cros-Aarteil S."/>
            <person name="Calhoun S."/>
            <person name="Haridas S."/>
            <person name="Kuo A."/>
            <person name="Mondo S."/>
            <person name="Pangilinan J."/>
            <person name="Riley R."/>
            <person name="Labutti K."/>
            <person name="Andreopoulos B."/>
            <person name="Lipzen A."/>
            <person name="Chen C."/>
            <person name="Yanf M."/>
            <person name="Daum C."/>
            <person name="Ng V."/>
            <person name="Clum A."/>
            <person name="Ohm R."/>
            <person name="Martin F."/>
            <person name="Silar P."/>
            <person name="Natvig D."/>
            <person name="Lalanne C."/>
            <person name="Gautier V."/>
            <person name="Ament-Velasquez S.L."/>
            <person name="Kruys A."/>
            <person name="Hutchinson M.I."/>
            <person name="Powell A.J."/>
            <person name="Barry K."/>
            <person name="Miller A.N."/>
            <person name="Grigoriev I.V."/>
            <person name="Debuchy R."/>
            <person name="Gladieux P."/>
            <person name="Thoren M.H."/>
            <person name="Johannesson H."/>
        </authorList>
    </citation>
    <scope>NUCLEOTIDE SEQUENCE</scope>
    <source>
        <strain evidence="5">CBS 892.96</strain>
    </source>
</reference>
<dbReference type="InterPro" id="IPR011989">
    <property type="entry name" value="ARM-like"/>
</dbReference>
<evidence type="ECO:0000256" key="3">
    <source>
        <dbReference type="ARBA" id="ARBA00023242"/>
    </source>
</evidence>
<dbReference type="GO" id="GO:0006397">
    <property type="term" value="P:mRNA processing"/>
    <property type="evidence" value="ECO:0007669"/>
    <property type="project" value="UniProtKB-KW"/>
</dbReference>
<keyword evidence="3" id="KW-0539">Nucleus</keyword>
<evidence type="ECO:0000256" key="2">
    <source>
        <dbReference type="ARBA" id="ARBA00022664"/>
    </source>
</evidence>
<dbReference type="PANTHER" id="PTHR15245">
    <property type="entry name" value="SYMPLEKIN-RELATED"/>
    <property type="match status" value="1"/>
</dbReference>
<evidence type="ECO:0000256" key="1">
    <source>
        <dbReference type="ARBA" id="ARBA00004123"/>
    </source>
</evidence>
<dbReference type="Proteomes" id="UP001302321">
    <property type="component" value="Unassembled WGS sequence"/>
</dbReference>
<evidence type="ECO:0000259" key="4">
    <source>
        <dbReference type="Pfam" id="PF11935"/>
    </source>
</evidence>
<proteinExistence type="predicted"/>
<feature type="domain" description="Symplekin/Pta1 N-terminal" evidence="4">
    <location>
        <begin position="92"/>
        <end position="311"/>
    </location>
</feature>
<dbReference type="GO" id="GO:0005847">
    <property type="term" value="C:mRNA cleavage and polyadenylation specificity factor complex"/>
    <property type="evidence" value="ECO:0007669"/>
    <property type="project" value="TreeGrafter"/>
</dbReference>
<dbReference type="Gene3D" id="1.25.10.10">
    <property type="entry name" value="Leucine-rich Repeat Variant"/>
    <property type="match status" value="1"/>
</dbReference>
<accession>A0AAN6WGC3</accession>
<comment type="subcellular location">
    <subcellularLocation>
        <location evidence="1">Nucleus</location>
    </subcellularLocation>
</comment>